<reference evidence="2" key="1">
    <citation type="journal article" date="2020" name="J. ISSAAS">
        <title>Lactobacilli and other gastrointestinal microbiota of Peromyscus leucopus, reservoir host for agents of Lyme disease and other zoonoses in North America.</title>
        <authorList>
            <person name="Milovic A."/>
            <person name="Bassam K."/>
            <person name="Shao H."/>
            <person name="Chatzistamou I."/>
            <person name="Tufts D.M."/>
            <person name="Diuk-Wasser M."/>
            <person name="Barbour A.G."/>
        </authorList>
    </citation>
    <scope>NUCLEOTIDE SEQUENCE</scope>
    <source>
        <strain evidence="2">LL4</strain>
    </source>
</reference>
<dbReference type="Pfam" id="PF02613">
    <property type="entry name" value="Nitrate_red_del"/>
    <property type="match status" value="1"/>
</dbReference>
<evidence type="ECO:0000256" key="1">
    <source>
        <dbReference type="ARBA" id="ARBA00023186"/>
    </source>
</evidence>
<protein>
    <submittedName>
        <fullName evidence="2">Uncharacterized protein</fullName>
    </submittedName>
</protein>
<dbReference type="InterPro" id="IPR020945">
    <property type="entry name" value="DMSO/NO3_reduct_chaperone"/>
</dbReference>
<dbReference type="InterPro" id="IPR050289">
    <property type="entry name" value="TorD/DmsD_chaperones"/>
</dbReference>
<organism evidence="2">
    <name type="scientific">uncultured Helicobacter sp</name>
    <dbReference type="NCBI Taxonomy" id="175537"/>
    <lineage>
        <taxon>Bacteria</taxon>
        <taxon>Pseudomonadati</taxon>
        <taxon>Campylobacterota</taxon>
        <taxon>Epsilonproteobacteria</taxon>
        <taxon>Campylobacterales</taxon>
        <taxon>Helicobacteraceae</taxon>
        <taxon>Helicobacter</taxon>
        <taxon>environmental samples</taxon>
    </lineage>
</organism>
<dbReference type="SUPFAM" id="SSF89155">
    <property type="entry name" value="TorD-like"/>
    <property type="match status" value="1"/>
</dbReference>
<dbReference type="PANTHER" id="PTHR34227">
    <property type="entry name" value="CHAPERONE PROTEIN YCDY"/>
    <property type="match status" value="1"/>
</dbReference>
<dbReference type="PANTHER" id="PTHR34227:SF1">
    <property type="entry name" value="DIMETHYL SULFOXIDE REDUCTASE CHAPERONE-RELATED"/>
    <property type="match status" value="1"/>
</dbReference>
<accession>A0A650EJQ2</accession>
<dbReference type="EMBL" id="MN577567">
    <property type="protein sequence ID" value="QGT49970.1"/>
    <property type="molecule type" value="Genomic_DNA"/>
</dbReference>
<proteinExistence type="predicted"/>
<sequence>MTHIQDSKKSVANARALYYDFFAGFFLYELLSERTDVILEQIKILKSNPLDEKDLIYFENLEKEISNFGVENIMQEYTRTFLLPFAIPNEHSPMPARSKGQVRENPQIMLYLSHYTEGCLNGSGLLKARTLIKQTNFRLNAETFKESEEHFGFLLLLMRYLLLSNDKEDNDALNEVLKELVLPLGEYVATALLQKEDLHYYSSVGNLLRSFLIVEQSL</sequence>
<keyword evidence="1" id="KW-0143">Chaperone</keyword>
<name>A0A650EJQ2_9HELI</name>
<evidence type="ECO:0000313" key="2">
    <source>
        <dbReference type="EMBL" id="QGT49970.1"/>
    </source>
</evidence>
<dbReference type="Gene3D" id="1.10.3480.10">
    <property type="entry name" value="TorD-like"/>
    <property type="match status" value="1"/>
</dbReference>
<dbReference type="InterPro" id="IPR036411">
    <property type="entry name" value="TorD-like_sf"/>
</dbReference>
<dbReference type="AlphaFoldDB" id="A0A650EJQ2"/>
<gene>
    <name evidence="2" type="ORF">Helico4rc_0900</name>
</gene>